<dbReference type="PROSITE" id="PS51318">
    <property type="entry name" value="TAT"/>
    <property type="match status" value="1"/>
</dbReference>
<name>A0ABP4IHG5_9ACTN</name>
<protein>
    <recommendedName>
        <fullName evidence="3">SH3b domain-containing protein</fullName>
    </recommendedName>
</protein>
<dbReference type="RefSeq" id="WP_344331507.1">
    <property type="nucleotide sequence ID" value="NZ_BAAAKJ010000099.1"/>
</dbReference>
<keyword evidence="2" id="KW-1185">Reference proteome</keyword>
<evidence type="ECO:0000313" key="2">
    <source>
        <dbReference type="Proteomes" id="UP001499863"/>
    </source>
</evidence>
<evidence type="ECO:0008006" key="3">
    <source>
        <dbReference type="Google" id="ProtNLM"/>
    </source>
</evidence>
<accession>A0ABP4IHG5</accession>
<sequence length="145" mass="15638">MSQATEHERGTSVLQRMARRFTRRSAAAAGAVLLATTGLGLATAGTAHASGHGEGWYGVWASDVNLRRGGEGCYLWPSVTNCFIVDGTVSAPAQVWVYCQTVGDQVVGGNPYWVWVRTADGRHGYIASYFIDNVTNWIDGVPDRC</sequence>
<proteinExistence type="predicted"/>
<organism evidence="1 2">
    <name type="scientific">Kitasatospora putterlickiae</name>
    <dbReference type="NCBI Taxonomy" id="221725"/>
    <lineage>
        <taxon>Bacteria</taxon>
        <taxon>Bacillati</taxon>
        <taxon>Actinomycetota</taxon>
        <taxon>Actinomycetes</taxon>
        <taxon>Kitasatosporales</taxon>
        <taxon>Streptomycetaceae</taxon>
        <taxon>Kitasatospora</taxon>
    </lineage>
</organism>
<gene>
    <name evidence="1" type="ORF">GCM10009639_19550</name>
</gene>
<comment type="caution">
    <text evidence="1">The sequence shown here is derived from an EMBL/GenBank/DDBJ whole genome shotgun (WGS) entry which is preliminary data.</text>
</comment>
<evidence type="ECO:0000313" key="1">
    <source>
        <dbReference type="EMBL" id="GAA1390615.1"/>
    </source>
</evidence>
<dbReference type="EMBL" id="BAAAKJ010000099">
    <property type="protein sequence ID" value="GAA1390615.1"/>
    <property type="molecule type" value="Genomic_DNA"/>
</dbReference>
<dbReference type="InterPro" id="IPR006311">
    <property type="entry name" value="TAT_signal"/>
</dbReference>
<reference evidence="2" key="1">
    <citation type="journal article" date="2019" name="Int. J. Syst. Evol. Microbiol.">
        <title>The Global Catalogue of Microorganisms (GCM) 10K type strain sequencing project: providing services to taxonomists for standard genome sequencing and annotation.</title>
        <authorList>
            <consortium name="The Broad Institute Genomics Platform"/>
            <consortium name="The Broad Institute Genome Sequencing Center for Infectious Disease"/>
            <person name="Wu L."/>
            <person name="Ma J."/>
        </authorList>
    </citation>
    <scope>NUCLEOTIDE SEQUENCE [LARGE SCALE GENOMIC DNA]</scope>
    <source>
        <strain evidence="2">JCM 12393</strain>
    </source>
</reference>
<dbReference type="Proteomes" id="UP001499863">
    <property type="component" value="Unassembled WGS sequence"/>
</dbReference>